<evidence type="ECO:0000313" key="19">
    <source>
        <dbReference type="Proteomes" id="UP001527925"/>
    </source>
</evidence>
<comment type="similarity">
    <text evidence="4">Belongs to the adaptor complexes small subunit family.</text>
</comment>
<feature type="compositionally biased region" description="Polar residues" evidence="16">
    <location>
        <begin position="487"/>
        <end position="511"/>
    </location>
</feature>
<sequence>MSDKKKKKKKGEKTSQQGPGAESTLPQLDGVDSRTLEYYEAKIKDMAEKIDRMKLKCDNLVKENEILAKAQTKFNHDKQDIVEFLNIKVGEHEKIIANLETKTRQLEDEKRDLDTRSRNEIETIKSSMQSDLEIMQIQCAKYKAELSELTAFSAKKEEMEQQIKQYRVLLDKKESEYRDTIHNLERKVLQDKTTKRAIRENMAITSQLKKMSSKTIELIAENDTLSAKVAKLKTSNTLLTESEQELAKRNQANQRVIKMLVEKLKESDQMLELAFESEQLGQGQGTGGENGNNATGEFLTDEMREEIEALQYDYNVLAARLTEVANVADEMELVFEDSFADVQDDAGYDNMTSETLAYLRTNLATMIDRLKTLTWFESSEEGSQELNPEFADQNAESAESDQYGAESAPYAQDGEFGSPGDGYDDGMDDVMQQGSLDGSGIQLIVPDIRMPENQVTQQHPEPREGEQIDEYSTQEYSEQDDRIAQNDLPSNSQSGSGSIRNDGVNDSQTSFPLLAVRRSSSASGGSQNTRSSEQRRQQQQPWHSAAVDSKARAPAGSNRLGSLSASGLRSNVGASMSTGVVVSTQMLARSRTYMTSHQQRVEHNFAAVVSAIPSKHKTIASPRIHDSCRDIGVQTNPLPFGEATSAQYLLGELRPWGAQAACLPKKGAVLVFNNQGKPRLMSWYQQMDVARQQSLLKEVHRLVNKRPDSVCNFLEGGALVGDDTRIIYRHYATLYFVFVADSSESELGILDLIQVFVEALDRTFVNVCELDLIFRPEDVMQILGEIISGGLVLETNIHEIIAASHLRKSSATHR</sequence>
<dbReference type="InterPro" id="IPR022775">
    <property type="entry name" value="AP_mu_sigma_su"/>
</dbReference>
<evidence type="ECO:0000256" key="15">
    <source>
        <dbReference type="SAM" id="Coils"/>
    </source>
</evidence>
<dbReference type="Pfam" id="PF01217">
    <property type="entry name" value="Clat_adaptor_s"/>
    <property type="match status" value="1"/>
</dbReference>
<evidence type="ECO:0000256" key="4">
    <source>
        <dbReference type="ARBA" id="ARBA00006972"/>
    </source>
</evidence>
<evidence type="ECO:0000256" key="6">
    <source>
        <dbReference type="ARBA" id="ARBA00014087"/>
    </source>
</evidence>
<evidence type="ECO:0000256" key="2">
    <source>
        <dbReference type="ARBA" id="ARBA00004180"/>
    </source>
</evidence>
<keyword evidence="14" id="KW-0968">Cytoplasmic vesicle</keyword>
<keyword evidence="11" id="KW-0969">Cilium</keyword>
<gene>
    <name evidence="18" type="ORF">HK105_202765</name>
</gene>
<evidence type="ECO:0000256" key="7">
    <source>
        <dbReference type="ARBA" id="ARBA00022448"/>
    </source>
</evidence>
<evidence type="ECO:0000313" key="18">
    <source>
        <dbReference type="EMBL" id="KAL2917484.1"/>
    </source>
</evidence>
<evidence type="ECO:0000256" key="3">
    <source>
        <dbReference type="ARBA" id="ARBA00004555"/>
    </source>
</evidence>
<keyword evidence="13" id="KW-0966">Cell projection</keyword>
<feature type="domain" description="AP complex mu/sigma subunit" evidence="17">
    <location>
        <begin position="668"/>
        <end position="805"/>
    </location>
</feature>
<keyword evidence="7" id="KW-0813">Transport</keyword>
<comment type="caution">
    <text evidence="18">The sequence shown here is derived from an EMBL/GenBank/DDBJ whole genome shotgun (WGS) entry which is preliminary data.</text>
</comment>
<evidence type="ECO:0000256" key="10">
    <source>
        <dbReference type="ARBA" id="ARBA00023054"/>
    </source>
</evidence>
<accession>A0ABR4ND63</accession>
<dbReference type="Proteomes" id="UP001527925">
    <property type="component" value="Unassembled WGS sequence"/>
</dbReference>
<evidence type="ECO:0000256" key="5">
    <source>
        <dbReference type="ARBA" id="ARBA00010841"/>
    </source>
</evidence>
<dbReference type="InterPro" id="IPR038844">
    <property type="entry name" value="CFAP157"/>
</dbReference>
<reference evidence="18 19" key="1">
    <citation type="submission" date="2023-09" db="EMBL/GenBank/DDBJ databases">
        <title>Pangenome analysis of Batrachochytrium dendrobatidis and related Chytrids.</title>
        <authorList>
            <person name="Yacoub M.N."/>
            <person name="Stajich J.E."/>
            <person name="James T.Y."/>
        </authorList>
    </citation>
    <scope>NUCLEOTIDE SEQUENCE [LARGE SCALE GENOMIC DNA]</scope>
    <source>
        <strain evidence="18 19">JEL0888</strain>
    </source>
</reference>
<feature type="compositionally biased region" description="Low complexity" evidence="16">
    <location>
        <begin position="555"/>
        <end position="569"/>
    </location>
</feature>
<comment type="similarity">
    <text evidence="5">Belongs to the CFAP157 family.</text>
</comment>
<feature type="compositionally biased region" description="Basic residues" evidence="16">
    <location>
        <begin position="1"/>
        <end position="11"/>
    </location>
</feature>
<keyword evidence="12" id="KW-0472">Membrane</keyword>
<keyword evidence="19" id="KW-1185">Reference proteome</keyword>
<dbReference type="SUPFAM" id="SSF64356">
    <property type="entry name" value="SNARE-like"/>
    <property type="match status" value="1"/>
</dbReference>
<dbReference type="EMBL" id="JADGIZ020000010">
    <property type="protein sequence ID" value="KAL2917484.1"/>
    <property type="molecule type" value="Genomic_DNA"/>
</dbReference>
<evidence type="ECO:0000256" key="1">
    <source>
        <dbReference type="ARBA" id="ARBA00004138"/>
    </source>
</evidence>
<evidence type="ECO:0000256" key="14">
    <source>
        <dbReference type="ARBA" id="ARBA00023329"/>
    </source>
</evidence>
<name>A0ABR4ND63_9FUNG</name>
<evidence type="ECO:0000259" key="17">
    <source>
        <dbReference type="Pfam" id="PF01217"/>
    </source>
</evidence>
<keyword evidence="9" id="KW-0333">Golgi apparatus</keyword>
<dbReference type="InterPro" id="IPR011012">
    <property type="entry name" value="Longin-like_dom_sf"/>
</dbReference>
<keyword evidence="10 15" id="KW-0175">Coiled coil</keyword>
<feature type="compositionally biased region" description="Low complexity" evidence="16">
    <location>
        <begin position="517"/>
        <end position="531"/>
    </location>
</feature>
<evidence type="ECO:0000256" key="13">
    <source>
        <dbReference type="ARBA" id="ARBA00023273"/>
    </source>
</evidence>
<feature type="coiled-coil region" evidence="15">
    <location>
        <begin position="142"/>
        <end position="176"/>
    </location>
</feature>
<dbReference type="CDD" id="cd14834">
    <property type="entry name" value="AP3_sigma"/>
    <property type="match status" value="1"/>
</dbReference>
<evidence type="ECO:0000256" key="8">
    <source>
        <dbReference type="ARBA" id="ARBA00022927"/>
    </source>
</evidence>
<feature type="region of interest" description="Disordered" evidence="16">
    <location>
        <begin position="380"/>
        <end position="434"/>
    </location>
</feature>
<evidence type="ECO:0000256" key="9">
    <source>
        <dbReference type="ARBA" id="ARBA00023034"/>
    </source>
</evidence>
<dbReference type="InterPro" id="IPR000804">
    <property type="entry name" value="Clathrin_sm-chain_CS"/>
</dbReference>
<evidence type="ECO:0000256" key="16">
    <source>
        <dbReference type="SAM" id="MobiDB-lite"/>
    </source>
</evidence>
<evidence type="ECO:0000256" key="12">
    <source>
        <dbReference type="ARBA" id="ARBA00023136"/>
    </source>
</evidence>
<dbReference type="PANTHER" id="PTHR31954">
    <property type="entry name" value="CILIA- AND FLAGELLA-ASSOCIATED PROTEIN 157"/>
    <property type="match status" value="1"/>
</dbReference>
<evidence type="ECO:0000256" key="11">
    <source>
        <dbReference type="ARBA" id="ARBA00023069"/>
    </source>
</evidence>
<organism evidence="18 19">
    <name type="scientific">Polyrhizophydium stewartii</name>
    <dbReference type="NCBI Taxonomy" id="2732419"/>
    <lineage>
        <taxon>Eukaryota</taxon>
        <taxon>Fungi</taxon>
        <taxon>Fungi incertae sedis</taxon>
        <taxon>Chytridiomycota</taxon>
        <taxon>Chytridiomycota incertae sedis</taxon>
        <taxon>Chytridiomycetes</taxon>
        <taxon>Rhizophydiales</taxon>
        <taxon>Rhizophydiales incertae sedis</taxon>
        <taxon>Polyrhizophydium</taxon>
    </lineage>
</organism>
<dbReference type="InterPro" id="IPR027155">
    <property type="entry name" value="APS3"/>
</dbReference>
<dbReference type="PROSITE" id="PS00989">
    <property type="entry name" value="CLAT_ADAPTOR_S"/>
    <property type="match status" value="1"/>
</dbReference>
<feature type="region of interest" description="Disordered" evidence="16">
    <location>
        <begin position="485"/>
        <end position="569"/>
    </location>
</feature>
<dbReference type="PANTHER" id="PTHR31954:SF1">
    <property type="entry name" value="CILIA- AND FLAGELLA-ASSOCIATED PROTEIN 157"/>
    <property type="match status" value="1"/>
</dbReference>
<feature type="coiled-coil region" evidence="15">
    <location>
        <begin position="36"/>
        <end position="116"/>
    </location>
</feature>
<keyword evidence="8" id="KW-0653">Protein transport</keyword>
<comment type="subcellular location">
    <subcellularLocation>
        <location evidence="1">Cell projection</location>
        <location evidence="1">Cilium</location>
    </subcellularLocation>
    <subcellularLocation>
        <location evidence="2">Cytoplasmic vesicle membrane</location>
        <topology evidence="2">Peripheral membrane protein</topology>
        <orientation evidence="2">Cytoplasmic side</orientation>
    </subcellularLocation>
    <subcellularLocation>
        <location evidence="3">Golgi apparatus</location>
    </subcellularLocation>
</comment>
<feature type="region of interest" description="Disordered" evidence="16">
    <location>
        <begin position="1"/>
        <end position="29"/>
    </location>
</feature>
<proteinExistence type="inferred from homology"/>
<dbReference type="Gene3D" id="3.30.450.60">
    <property type="match status" value="1"/>
</dbReference>
<protein>
    <recommendedName>
        <fullName evidence="6">Cilia- and flagella-associated protein 157</fullName>
    </recommendedName>
</protein>